<dbReference type="PANTHER" id="PTHR37313:SF4">
    <property type="entry name" value="CONSERVED MEMBRANE PROTEIN-RELATED"/>
    <property type="match status" value="1"/>
</dbReference>
<evidence type="ECO:0000256" key="2">
    <source>
        <dbReference type="SAM" id="Phobius"/>
    </source>
</evidence>
<feature type="transmembrane region" description="Helical" evidence="2">
    <location>
        <begin position="24"/>
        <end position="43"/>
    </location>
</feature>
<dbReference type="OrthoDB" id="3214641at2"/>
<evidence type="ECO:0000313" key="3">
    <source>
        <dbReference type="EMBL" id="HJG92363.1"/>
    </source>
</evidence>
<gene>
    <name evidence="3" type="ORF">K8V81_11650</name>
</gene>
<dbReference type="Proteomes" id="UP000742460">
    <property type="component" value="Unassembled WGS sequence"/>
</dbReference>
<organism evidence="3 4">
    <name type="scientific">Brachybacterium massiliense</name>
    <dbReference type="NCBI Taxonomy" id="1755098"/>
    <lineage>
        <taxon>Bacteria</taxon>
        <taxon>Bacillati</taxon>
        <taxon>Actinomycetota</taxon>
        <taxon>Actinomycetes</taxon>
        <taxon>Micrococcales</taxon>
        <taxon>Dermabacteraceae</taxon>
        <taxon>Brachybacterium</taxon>
    </lineage>
</organism>
<protein>
    <submittedName>
        <fullName evidence="3">DUF881 domain-containing protein</fullName>
    </submittedName>
</protein>
<dbReference type="EMBL" id="DYUE01000275">
    <property type="protein sequence ID" value="HJG92363.1"/>
    <property type="molecule type" value="Genomic_DNA"/>
</dbReference>
<dbReference type="GO" id="GO:0005886">
    <property type="term" value="C:plasma membrane"/>
    <property type="evidence" value="ECO:0007669"/>
    <property type="project" value="TreeGrafter"/>
</dbReference>
<dbReference type="InterPro" id="IPR010273">
    <property type="entry name" value="DUF881"/>
</dbReference>
<name>A0A921SXY8_9MICO</name>
<keyword evidence="2" id="KW-0812">Transmembrane</keyword>
<evidence type="ECO:0000256" key="1">
    <source>
        <dbReference type="ARBA" id="ARBA00009108"/>
    </source>
</evidence>
<dbReference type="Gene3D" id="3.30.70.1880">
    <property type="entry name" value="Protein of unknown function DUF881"/>
    <property type="match status" value="1"/>
</dbReference>
<keyword evidence="2" id="KW-0472">Membrane</keyword>
<reference evidence="3" key="2">
    <citation type="submission" date="2021-09" db="EMBL/GenBank/DDBJ databases">
        <authorList>
            <person name="Gilroy R."/>
        </authorList>
    </citation>
    <scope>NUCLEOTIDE SEQUENCE</scope>
    <source>
        <strain evidence="3">ChiGjej5B5-22894</strain>
    </source>
</reference>
<reference evidence="3" key="1">
    <citation type="journal article" date="2021" name="PeerJ">
        <title>Extensive microbial diversity within the chicken gut microbiome revealed by metagenomics and culture.</title>
        <authorList>
            <person name="Gilroy R."/>
            <person name="Ravi A."/>
            <person name="Getino M."/>
            <person name="Pursley I."/>
            <person name="Horton D.L."/>
            <person name="Alikhan N.F."/>
            <person name="Baker D."/>
            <person name="Gharbi K."/>
            <person name="Hall N."/>
            <person name="Watson M."/>
            <person name="Adriaenssens E.M."/>
            <person name="Foster-Nyarko E."/>
            <person name="Jarju S."/>
            <person name="Secka A."/>
            <person name="Antonio M."/>
            <person name="Oren A."/>
            <person name="Chaudhuri R.R."/>
            <person name="La Ragione R."/>
            <person name="Hildebrand F."/>
            <person name="Pallen M.J."/>
        </authorList>
    </citation>
    <scope>NUCLEOTIDE SEQUENCE</scope>
    <source>
        <strain evidence="3">ChiGjej5B5-22894</strain>
    </source>
</reference>
<dbReference type="Pfam" id="PF05949">
    <property type="entry name" value="DUF881"/>
    <property type="match status" value="1"/>
</dbReference>
<comment type="caution">
    <text evidence="3">The sequence shown here is derived from an EMBL/GenBank/DDBJ whole genome shotgun (WGS) entry which is preliminary data.</text>
</comment>
<accession>A0A921SXY8</accession>
<dbReference type="AlphaFoldDB" id="A0A921SXY8"/>
<comment type="similarity">
    <text evidence="1">Belongs to the UPF0749 family.</text>
</comment>
<keyword evidence="2" id="KW-1133">Transmembrane helix</keyword>
<evidence type="ECO:0000313" key="4">
    <source>
        <dbReference type="Proteomes" id="UP000742460"/>
    </source>
</evidence>
<proteinExistence type="inferred from homology"/>
<sequence length="250" mass="26511">MDAEDARPAAEHPERPPARLHQKIGVVAVMVLCGVLFATTARLSGGGSIRDESSDVVGVLQERGRSIEQLTEDNVAKRAEVERLRGEGAGAETAERTAQVGEAVGLSEVSGPALRVTLTDAPSSALSSIPGTEPNDLVVHQQDLESYINALWASGAEAMMLQDQRVINGSAFRCAGNTLLLEGRVYSPPFVITVIGPVEQMQAGLDSDPGVGVYREWVDHVGLGEKVETLEETTLPAFEGSLTVEATVIR</sequence>
<dbReference type="PANTHER" id="PTHR37313">
    <property type="entry name" value="UPF0749 PROTEIN RV1825"/>
    <property type="match status" value="1"/>
</dbReference>
<dbReference type="RefSeq" id="WP_087485735.1">
    <property type="nucleotide sequence ID" value="NZ_FXXB01000008.1"/>
</dbReference>